<evidence type="ECO:0000256" key="16">
    <source>
        <dbReference type="ARBA" id="ARBA00023288"/>
    </source>
</evidence>
<dbReference type="GO" id="GO:0098552">
    <property type="term" value="C:side of membrane"/>
    <property type="evidence" value="ECO:0007669"/>
    <property type="project" value="UniProtKB-KW"/>
</dbReference>
<feature type="compositionally biased region" description="Low complexity" evidence="23">
    <location>
        <begin position="303"/>
        <end position="321"/>
    </location>
</feature>
<keyword evidence="7" id="KW-1003">Cell membrane</keyword>
<keyword evidence="18" id="KW-0624">Polysaccharide degradation</keyword>
<dbReference type="Pfam" id="PF00332">
    <property type="entry name" value="Glyco_hydro_17"/>
    <property type="match status" value="1"/>
</dbReference>
<evidence type="ECO:0000256" key="21">
    <source>
        <dbReference type="ARBA" id="ARBA00032906"/>
    </source>
</evidence>
<reference evidence="24 25" key="1">
    <citation type="submission" date="2015-06" db="EMBL/GenBank/DDBJ databases">
        <title>Draft genome of the ant-associated black yeast Phialophora attae CBS 131958.</title>
        <authorList>
            <person name="Moreno L.F."/>
            <person name="Stielow B.J."/>
            <person name="de Hoog S."/>
            <person name="Vicente V.A."/>
            <person name="Weiss V.A."/>
            <person name="de Vries M."/>
            <person name="Cruz L.M."/>
            <person name="Souza E.M."/>
        </authorList>
    </citation>
    <scope>NUCLEOTIDE SEQUENCE [LARGE SCALE GENOMIC DNA]</scope>
    <source>
        <strain evidence="24 25">CBS 131958</strain>
    </source>
</reference>
<evidence type="ECO:0000256" key="13">
    <source>
        <dbReference type="ARBA" id="ARBA00023136"/>
    </source>
</evidence>
<keyword evidence="13" id="KW-0472">Membrane</keyword>
<dbReference type="PANTHER" id="PTHR16631">
    <property type="entry name" value="GLUCAN 1,3-BETA-GLUCOSIDASE"/>
    <property type="match status" value="1"/>
</dbReference>
<dbReference type="GO" id="GO:0009986">
    <property type="term" value="C:cell surface"/>
    <property type="evidence" value="ECO:0007669"/>
    <property type="project" value="TreeGrafter"/>
</dbReference>
<dbReference type="InterPro" id="IPR017853">
    <property type="entry name" value="GH"/>
</dbReference>
<dbReference type="Gene3D" id="3.20.20.80">
    <property type="entry name" value="Glycosidases"/>
    <property type="match status" value="1"/>
</dbReference>
<organism evidence="24 25">
    <name type="scientific">Cyphellophora attinorum</name>
    <dbReference type="NCBI Taxonomy" id="1664694"/>
    <lineage>
        <taxon>Eukaryota</taxon>
        <taxon>Fungi</taxon>
        <taxon>Dikarya</taxon>
        <taxon>Ascomycota</taxon>
        <taxon>Pezizomycotina</taxon>
        <taxon>Eurotiomycetes</taxon>
        <taxon>Chaetothyriomycetidae</taxon>
        <taxon>Chaetothyriales</taxon>
        <taxon>Cyphellophoraceae</taxon>
        <taxon>Cyphellophora</taxon>
    </lineage>
</organism>
<comment type="similarity">
    <text evidence="4 22">Belongs to the glycosyl hydrolase 17 family.</text>
</comment>
<comment type="subcellular location">
    <subcellularLocation>
        <location evidence="3">Cell membrane</location>
        <topology evidence="3">Lipid-anchor</topology>
        <topology evidence="3">GPI-anchor</topology>
    </subcellularLocation>
    <subcellularLocation>
        <location evidence="2">Secreted</location>
        <location evidence="2">Cell wall</location>
    </subcellularLocation>
</comment>
<evidence type="ECO:0000256" key="1">
    <source>
        <dbReference type="ARBA" id="ARBA00000382"/>
    </source>
</evidence>
<keyword evidence="15" id="KW-0119">Carbohydrate metabolism</keyword>
<dbReference type="PANTHER" id="PTHR16631:SF13">
    <property type="entry name" value="GLUCAN ENDO-1,3-BETA-GLUCOSIDASE EGLC-RELATED"/>
    <property type="match status" value="1"/>
</dbReference>
<sequence>MKGSLISLVGGASTALAAVRGFNYAAQEATQENFEASFKLAGSLSGLDNFNGARLYTMIQEGTTNEPIHAIPAAIDTKSTLLLGLWTSVPQSAFDNEITALKNAIQQYGDDLKNMVTGISVGSEDLYRISVTGLANDPTAAGQTPDHPRSHQGTALDGTPIGHVDTWNAFVNSSNDKVIAACDFLGLDEYPYFQTTDPNSIDNAANLFFEAYDKVKAVAQGAELWVTEAGWPVSGKQSGAAITGVDNAQTFWQEVACELIKRNINFWWYMLQDKASPDFSVASASGQPLYNLACNASSGYHPTTNNSSSSSTAPSSSKATASMTTISGTIVTTIPTETGEAGSPGAANAGAGSQTTGGSGATGSSSSASASGSSFAGAAGKSQASFIGLVLAAAAAVFAL</sequence>
<evidence type="ECO:0000313" key="24">
    <source>
        <dbReference type="EMBL" id="KPI42966.1"/>
    </source>
</evidence>
<feature type="region of interest" description="Disordered" evidence="23">
    <location>
        <begin position="301"/>
        <end position="321"/>
    </location>
</feature>
<dbReference type="AlphaFoldDB" id="A0A0N1HDV8"/>
<accession>A0A0N1HDV8</accession>
<dbReference type="Proteomes" id="UP000038010">
    <property type="component" value="Unassembled WGS sequence"/>
</dbReference>
<evidence type="ECO:0000256" key="14">
    <source>
        <dbReference type="ARBA" id="ARBA00023180"/>
    </source>
</evidence>
<evidence type="ECO:0000256" key="6">
    <source>
        <dbReference type="ARBA" id="ARBA00019762"/>
    </source>
</evidence>
<feature type="region of interest" description="Disordered" evidence="23">
    <location>
        <begin position="137"/>
        <end position="157"/>
    </location>
</feature>
<dbReference type="InterPro" id="IPR000490">
    <property type="entry name" value="Glyco_hydro_17"/>
</dbReference>
<evidence type="ECO:0000256" key="23">
    <source>
        <dbReference type="SAM" id="MobiDB-lite"/>
    </source>
</evidence>
<dbReference type="EC" id="3.2.1.39" evidence="5"/>
<dbReference type="InterPro" id="IPR050732">
    <property type="entry name" value="Beta-glucan_modifiers"/>
</dbReference>
<dbReference type="SUPFAM" id="SSF51445">
    <property type="entry name" value="(Trans)glycosidases"/>
    <property type="match status" value="1"/>
</dbReference>
<evidence type="ECO:0000256" key="18">
    <source>
        <dbReference type="ARBA" id="ARBA00023326"/>
    </source>
</evidence>
<keyword evidence="17" id="KW-0961">Cell wall biogenesis/degradation</keyword>
<evidence type="ECO:0000256" key="19">
    <source>
        <dbReference type="ARBA" id="ARBA00025152"/>
    </source>
</evidence>
<keyword evidence="16" id="KW-0449">Lipoprotein</keyword>
<evidence type="ECO:0000256" key="8">
    <source>
        <dbReference type="ARBA" id="ARBA00022512"/>
    </source>
</evidence>
<comment type="function">
    <text evidence="19">Glucanases play a role in cell expansion during growth, in cell-cell fusion during mating, and in spore release during sporulation. This enzyme may be involved in beta-glucan degradation and also function biosynthetically as a transglycosylase.</text>
</comment>
<dbReference type="RefSeq" id="XP_018002929.1">
    <property type="nucleotide sequence ID" value="XM_018142051.1"/>
</dbReference>
<evidence type="ECO:0000256" key="20">
    <source>
        <dbReference type="ARBA" id="ARBA00032134"/>
    </source>
</evidence>
<dbReference type="GeneID" id="28733931"/>
<feature type="region of interest" description="Disordered" evidence="23">
    <location>
        <begin position="335"/>
        <end position="366"/>
    </location>
</feature>
<name>A0A0N1HDV8_9EURO</name>
<comment type="caution">
    <text evidence="24">The sequence shown here is derived from an EMBL/GenBank/DDBJ whole genome shotgun (WGS) entry which is preliminary data.</text>
</comment>
<evidence type="ECO:0000256" key="2">
    <source>
        <dbReference type="ARBA" id="ARBA00004191"/>
    </source>
</evidence>
<evidence type="ECO:0000256" key="22">
    <source>
        <dbReference type="RuleBase" id="RU004335"/>
    </source>
</evidence>
<keyword evidence="25" id="KW-1185">Reference proteome</keyword>
<evidence type="ECO:0000256" key="15">
    <source>
        <dbReference type="ARBA" id="ARBA00023277"/>
    </source>
</evidence>
<evidence type="ECO:0000256" key="10">
    <source>
        <dbReference type="ARBA" id="ARBA00022622"/>
    </source>
</evidence>
<feature type="compositionally biased region" description="Low complexity" evidence="23">
    <location>
        <begin position="339"/>
        <end position="354"/>
    </location>
</feature>
<dbReference type="EMBL" id="LFJN01000006">
    <property type="protein sequence ID" value="KPI42966.1"/>
    <property type="molecule type" value="Genomic_DNA"/>
</dbReference>
<comment type="catalytic activity">
    <reaction evidence="1">
        <text>Hydrolysis of (1-&gt;3)-beta-D-glucosidic linkages in (1-&gt;3)-beta-D-glucans.</text>
        <dbReference type="EC" id="3.2.1.39"/>
    </reaction>
</comment>
<evidence type="ECO:0000313" key="25">
    <source>
        <dbReference type="Proteomes" id="UP000038010"/>
    </source>
</evidence>
<keyword evidence="14" id="KW-0325">Glycoprotein</keyword>
<dbReference type="STRING" id="1664694.A0A0N1HDV8"/>
<proteinExistence type="inferred from homology"/>
<keyword evidence="11" id="KW-0732">Signal</keyword>
<evidence type="ECO:0000256" key="5">
    <source>
        <dbReference type="ARBA" id="ARBA00012780"/>
    </source>
</evidence>
<dbReference type="GO" id="GO:0000272">
    <property type="term" value="P:polysaccharide catabolic process"/>
    <property type="evidence" value="ECO:0007669"/>
    <property type="project" value="UniProtKB-KW"/>
</dbReference>
<dbReference type="GO" id="GO:0009277">
    <property type="term" value="C:fungal-type cell wall"/>
    <property type="evidence" value="ECO:0007669"/>
    <property type="project" value="TreeGrafter"/>
</dbReference>
<dbReference type="GO" id="GO:0005576">
    <property type="term" value="C:extracellular region"/>
    <property type="evidence" value="ECO:0007669"/>
    <property type="project" value="TreeGrafter"/>
</dbReference>
<evidence type="ECO:0000256" key="3">
    <source>
        <dbReference type="ARBA" id="ARBA00004609"/>
    </source>
</evidence>
<evidence type="ECO:0000256" key="9">
    <source>
        <dbReference type="ARBA" id="ARBA00022525"/>
    </source>
</evidence>
<keyword evidence="10" id="KW-0336">GPI-anchor</keyword>
<dbReference type="GO" id="GO:0071555">
    <property type="term" value="P:cell wall organization"/>
    <property type="evidence" value="ECO:0007669"/>
    <property type="project" value="UniProtKB-KW"/>
</dbReference>
<evidence type="ECO:0000256" key="17">
    <source>
        <dbReference type="ARBA" id="ARBA00023316"/>
    </source>
</evidence>
<protein>
    <recommendedName>
        <fullName evidence="6">Probable glucan endo-1,3-beta-glucosidase eglC</fullName>
        <ecNumber evidence="5">3.2.1.39</ecNumber>
    </recommendedName>
    <alternativeName>
        <fullName evidence="20">Endo-1,3-beta-glucanase eglC</fullName>
    </alternativeName>
    <alternativeName>
        <fullName evidence="21">Laminarinase eglC</fullName>
    </alternativeName>
</protein>
<evidence type="ECO:0000256" key="7">
    <source>
        <dbReference type="ARBA" id="ARBA00022475"/>
    </source>
</evidence>
<dbReference type="GO" id="GO:0042973">
    <property type="term" value="F:glucan endo-1,3-beta-D-glucosidase activity"/>
    <property type="evidence" value="ECO:0007669"/>
    <property type="project" value="UniProtKB-EC"/>
</dbReference>
<gene>
    <name evidence="24" type="ORF">AB675_2107</name>
</gene>
<dbReference type="GO" id="GO:0005886">
    <property type="term" value="C:plasma membrane"/>
    <property type="evidence" value="ECO:0007669"/>
    <property type="project" value="UniProtKB-SubCell"/>
</dbReference>
<dbReference type="OrthoDB" id="1293114at2759"/>
<keyword evidence="12" id="KW-0378">Hydrolase</keyword>
<keyword evidence="8" id="KW-0134">Cell wall</keyword>
<dbReference type="VEuPathDB" id="FungiDB:AB675_2107"/>
<keyword evidence="9" id="KW-0964">Secreted</keyword>
<evidence type="ECO:0000256" key="12">
    <source>
        <dbReference type="ARBA" id="ARBA00022801"/>
    </source>
</evidence>
<evidence type="ECO:0000256" key="4">
    <source>
        <dbReference type="ARBA" id="ARBA00008773"/>
    </source>
</evidence>
<evidence type="ECO:0000256" key="11">
    <source>
        <dbReference type="ARBA" id="ARBA00022729"/>
    </source>
</evidence>